<evidence type="ECO:0000313" key="3">
    <source>
        <dbReference type="Proteomes" id="UP001183607"/>
    </source>
</evidence>
<reference evidence="3" key="1">
    <citation type="submission" date="2023-07" db="EMBL/GenBank/DDBJ databases">
        <title>30 novel species of actinomycetes from the DSMZ collection.</title>
        <authorList>
            <person name="Nouioui I."/>
        </authorList>
    </citation>
    <scope>NUCLEOTIDE SEQUENCE [LARGE SCALE GENOMIC DNA]</scope>
    <source>
        <strain evidence="3">DSM 41982</strain>
    </source>
</reference>
<feature type="compositionally biased region" description="Pro residues" evidence="1">
    <location>
        <begin position="213"/>
        <end position="223"/>
    </location>
</feature>
<dbReference type="EMBL" id="JAVRER010000003">
    <property type="protein sequence ID" value="MDT0414366.1"/>
    <property type="molecule type" value="Genomic_DNA"/>
</dbReference>
<dbReference type="RefSeq" id="WP_093854708.1">
    <property type="nucleotide sequence ID" value="NZ_JAVRER010000003.1"/>
</dbReference>
<comment type="caution">
    <text evidence="2">The sequence shown here is derived from an EMBL/GenBank/DDBJ whole genome shotgun (WGS) entry which is preliminary data.</text>
</comment>
<dbReference type="Proteomes" id="UP001183607">
    <property type="component" value="Unassembled WGS sequence"/>
</dbReference>
<organism evidence="2 3">
    <name type="scientific">Streptomyces evansiae</name>
    <dbReference type="NCBI Taxonomy" id="3075535"/>
    <lineage>
        <taxon>Bacteria</taxon>
        <taxon>Bacillati</taxon>
        <taxon>Actinomycetota</taxon>
        <taxon>Actinomycetes</taxon>
        <taxon>Kitasatosporales</taxon>
        <taxon>Streptomycetaceae</taxon>
        <taxon>Streptomyces</taxon>
    </lineage>
</organism>
<evidence type="ECO:0008006" key="4">
    <source>
        <dbReference type="Google" id="ProtNLM"/>
    </source>
</evidence>
<evidence type="ECO:0000313" key="2">
    <source>
        <dbReference type="EMBL" id="MDT0414366.1"/>
    </source>
</evidence>
<feature type="compositionally biased region" description="Pro residues" evidence="1">
    <location>
        <begin position="184"/>
        <end position="196"/>
    </location>
</feature>
<evidence type="ECO:0000256" key="1">
    <source>
        <dbReference type="SAM" id="MobiDB-lite"/>
    </source>
</evidence>
<gene>
    <name evidence="2" type="ORF">RM574_02600</name>
</gene>
<sequence length="247" mass="26954">MSAVLIVLALIFVLFVATGAYVTVKVVGAAKRGVDRTVNQARRAVEDSTLKARSYTRPGPHGEIAGLRLSLRSSMRATRESLAARAGDDGGLTESRDLFRRLSAHGHALDDELRRLENDPDRAGLAAELPVLRDRTRKIVGAADGLRHALRDRAHHDADDELDELSRQIDMETGALRHWAPAEGPEPAPQPWPTAPTGPDADTVAQRWDDGPAPAPGQSPPPLDQARPAPHPWERLLKKPQEQPRPE</sequence>
<feature type="compositionally biased region" description="Basic and acidic residues" evidence="1">
    <location>
        <begin position="232"/>
        <end position="247"/>
    </location>
</feature>
<protein>
    <recommendedName>
        <fullName evidence="4">Secreted protein</fullName>
    </recommendedName>
</protein>
<proteinExistence type="predicted"/>
<feature type="region of interest" description="Disordered" evidence="1">
    <location>
        <begin position="179"/>
        <end position="247"/>
    </location>
</feature>
<accession>A0ABD5DYY1</accession>
<dbReference type="AlphaFoldDB" id="A0ABD5DYY1"/>
<name>A0ABD5DYY1_9ACTN</name>